<gene>
    <name evidence="2" type="ORF">METZ01_LOCUS127875</name>
</gene>
<name>A0A381YEL4_9ZZZZ</name>
<accession>A0A381YEL4</accession>
<dbReference type="InterPro" id="IPR032466">
    <property type="entry name" value="Metal_Hydrolase"/>
</dbReference>
<dbReference type="InterPro" id="IPR011059">
    <property type="entry name" value="Metal-dep_hydrolase_composite"/>
</dbReference>
<dbReference type="SUPFAM" id="SSF51556">
    <property type="entry name" value="Metallo-dependent hydrolases"/>
    <property type="match status" value="1"/>
</dbReference>
<evidence type="ECO:0000313" key="2">
    <source>
        <dbReference type="EMBL" id="SVA75021.1"/>
    </source>
</evidence>
<dbReference type="PROSITE" id="PS51318">
    <property type="entry name" value="TAT"/>
    <property type="match status" value="1"/>
</dbReference>
<sequence length="395" mass="42449">MLTRRSLLRRTAAAGVAAFSGVASVLAARYDLVITGGRVIDPVDGLDGSMDVAIRGDRITAVEPGIAASDADRVIDARGKLVVPGLIDIHTHTRLDEMRSICLSDGVTSLVDGGSQGADRIEEIIDVARSAPNRVRVLLNVARTGITRPEGEFMDISHANVPLAQEAIERHLDLIVGVKARLSAAVAGANDLEVVRRAQAIVEPFNLPVMVHIGDTVSPLQDILQLLKPGDIVTHVYAPTPHGIFDDDGQLLPEVIAARRRGIWFDIGHGRIAHITWKMAEYALERGFPPDTISSDWSVAGSTDQVFDFPNVLSKFLLLGMPLEQVIACGSANAARVFPAFADRGTLRVGSPADVTVLDLQDGAFEFVDNENTLRIGQQKLVAHEVVLGGKRVDR</sequence>
<reference evidence="2" key="1">
    <citation type="submission" date="2018-05" db="EMBL/GenBank/DDBJ databases">
        <authorList>
            <person name="Lanie J.A."/>
            <person name="Ng W.-L."/>
            <person name="Kazmierczak K.M."/>
            <person name="Andrzejewski T.M."/>
            <person name="Davidsen T.M."/>
            <person name="Wayne K.J."/>
            <person name="Tettelin H."/>
            <person name="Glass J.I."/>
            <person name="Rusch D."/>
            <person name="Podicherti R."/>
            <person name="Tsui H.-C.T."/>
            <person name="Winkler M.E."/>
        </authorList>
    </citation>
    <scope>NUCLEOTIDE SEQUENCE</scope>
</reference>
<dbReference type="Gene3D" id="3.20.20.140">
    <property type="entry name" value="Metal-dependent hydrolases"/>
    <property type="match status" value="1"/>
</dbReference>
<evidence type="ECO:0000259" key="1">
    <source>
        <dbReference type="Pfam" id="PF01979"/>
    </source>
</evidence>
<dbReference type="InterPro" id="IPR020043">
    <property type="entry name" value="Deacetylase_Atu3266-like"/>
</dbReference>
<dbReference type="AlphaFoldDB" id="A0A381YEL4"/>
<organism evidence="2">
    <name type="scientific">marine metagenome</name>
    <dbReference type="NCBI Taxonomy" id="408172"/>
    <lineage>
        <taxon>unclassified sequences</taxon>
        <taxon>metagenomes</taxon>
        <taxon>ecological metagenomes</taxon>
    </lineage>
</organism>
<dbReference type="PANTHER" id="PTHR42717">
    <property type="entry name" value="DIHYDROOROTASE-RELATED"/>
    <property type="match status" value="1"/>
</dbReference>
<dbReference type="SUPFAM" id="SSF51338">
    <property type="entry name" value="Composite domain of metallo-dependent hydrolases"/>
    <property type="match status" value="1"/>
</dbReference>
<dbReference type="InterPro" id="IPR006680">
    <property type="entry name" value="Amidohydro-rel"/>
</dbReference>
<dbReference type="Pfam" id="PF01979">
    <property type="entry name" value="Amidohydro_1"/>
    <property type="match status" value="1"/>
</dbReference>
<dbReference type="Gene3D" id="2.30.40.10">
    <property type="entry name" value="Urease, subunit C, domain 1"/>
    <property type="match status" value="1"/>
</dbReference>
<dbReference type="PANTHER" id="PTHR42717:SF1">
    <property type="entry name" value="IMIDAZOLONEPROPIONASE AND RELATED AMIDOHYDROLASES"/>
    <property type="match status" value="1"/>
</dbReference>
<protein>
    <recommendedName>
        <fullName evidence="1">Amidohydrolase-related domain-containing protein</fullName>
    </recommendedName>
</protein>
<dbReference type="GO" id="GO:0019213">
    <property type="term" value="F:deacetylase activity"/>
    <property type="evidence" value="ECO:0007669"/>
    <property type="project" value="InterPro"/>
</dbReference>
<feature type="domain" description="Amidohydrolase-related" evidence="1">
    <location>
        <begin position="81"/>
        <end position="392"/>
    </location>
</feature>
<dbReference type="InterPro" id="IPR006311">
    <property type="entry name" value="TAT_signal"/>
</dbReference>
<dbReference type="EMBL" id="UINC01017964">
    <property type="protein sequence ID" value="SVA75021.1"/>
    <property type="molecule type" value="Genomic_DNA"/>
</dbReference>
<proteinExistence type="predicted"/>
<dbReference type="GO" id="GO:0016810">
    <property type="term" value="F:hydrolase activity, acting on carbon-nitrogen (but not peptide) bonds"/>
    <property type="evidence" value="ECO:0007669"/>
    <property type="project" value="InterPro"/>
</dbReference>